<dbReference type="Proteomes" id="UP001153269">
    <property type="component" value="Unassembled WGS sequence"/>
</dbReference>
<evidence type="ECO:0000313" key="3">
    <source>
        <dbReference type="Proteomes" id="UP001153269"/>
    </source>
</evidence>
<evidence type="ECO:0000256" key="1">
    <source>
        <dbReference type="SAM" id="MobiDB-lite"/>
    </source>
</evidence>
<evidence type="ECO:0000313" key="2">
    <source>
        <dbReference type="EMBL" id="CAB1430879.1"/>
    </source>
</evidence>
<proteinExistence type="predicted"/>
<reference evidence="2" key="1">
    <citation type="submission" date="2020-03" db="EMBL/GenBank/DDBJ databases">
        <authorList>
            <person name="Weist P."/>
        </authorList>
    </citation>
    <scope>NUCLEOTIDE SEQUENCE</scope>
</reference>
<organism evidence="2 3">
    <name type="scientific">Pleuronectes platessa</name>
    <name type="common">European plaice</name>
    <dbReference type="NCBI Taxonomy" id="8262"/>
    <lineage>
        <taxon>Eukaryota</taxon>
        <taxon>Metazoa</taxon>
        <taxon>Chordata</taxon>
        <taxon>Craniata</taxon>
        <taxon>Vertebrata</taxon>
        <taxon>Euteleostomi</taxon>
        <taxon>Actinopterygii</taxon>
        <taxon>Neopterygii</taxon>
        <taxon>Teleostei</taxon>
        <taxon>Neoteleostei</taxon>
        <taxon>Acanthomorphata</taxon>
        <taxon>Carangaria</taxon>
        <taxon>Pleuronectiformes</taxon>
        <taxon>Pleuronectoidei</taxon>
        <taxon>Pleuronectidae</taxon>
        <taxon>Pleuronectes</taxon>
    </lineage>
</organism>
<gene>
    <name evidence="2" type="ORF">PLEPLA_LOCUS18875</name>
</gene>
<accession>A0A9N7YNN8</accession>
<sequence>MEVGQRAPPGSRRAATGRETHGRETRDTHPGDKRGHRDKAEPRNLKRDSEPFHPGNLCSPCCTVTGLSQELPAAWPRTEGPFQLLCNIQRGFNATSHITVVVADRFALLGMIPI</sequence>
<comment type="caution">
    <text evidence="2">The sequence shown here is derived from an EMBL/GenBank/DDBJ whole genome shotgun (WGS) entry which is preliminary data.</text>
</comment>
<dbReference type="EMBL" id="CADEAL010001279">
    <property type="protein sequence ID" value="CAB1430879.1"/>
    <property type="molecule type" value="Genomic_DNA"/>
</dbReference>
<name>A0A9N7YNN8_PLEPL</name>
<keyword evidence="3" id="KW-1185">Reference proteome</keyword>
<feature type="compositionally biased region" description="Basic and acidic residues" evidence="1">
    <location>
        <begin position="16"/>
        <end position="51"/>
    </location>
</feature>
<dbReference type="AlphaFoldDB" id="A0A9N7YNN8"/>
<feature type="region of interest" description="Disordered" evidence="1">
    <location>
        <begin position="1"/>
        <end position="56"/>
    </location>
</feature>
<protein>
    <submittedName>
        <fullName evidence="2">Uncharacterized protein</fullName>
    </submittedName>
</protein>